<dbReference type="PROSITE" id="PS51257">
    <property type="entry name" value="PROKAR_LIPOPROTEIN"/>
    <property type="match status" value="1"/>
</dbReference>
<dbReference type="RefSeq" id="WP_015220417.1">
    <property type="nucleotide sequence ID" value="NC_019776.1"/>
</dbReference>
<reference evidence="2" key="1">
    <citation type="journal article" date="2013" name="Proc. Natl. Acad. Sci. U.S.A.">
        <title>Improving the coverage of the cyanobacterial phylum using diversity-driven genome sequencing.</title>
        <authorList>
            <person name="Shih P.M."/>
            <person name="Wu D."/>
            <person name="Latifi A."/>
            <person name="Axen S.D."/>
            <person name="Fewer D.P."/>
            <person name="Talla E."/>
            <person name="Calteau A."/>
            <person name="Cai F."/>
            <person name="Tandeau de Marsac N."/>
            <person name="Rippka R."/>
            <person name="Herdman M."/>
            <person name="Sivonen K."/>
            <person name="Coursin T."/>
            <person name="Laurent T."/>
            <person name="Goodwin L."/>
            <person name="Nolan M."/>
            <person name="Davenport K.W."/>
            <person name="Han C.S."/>
            <person name="Rubin E.M."/>
            <person name="Eisen J.A."/>
            <person name="Woyke T."/>
            <person name="Gugger M."/>
            <person name="Kerfeld C.A."/>
        </authorList>
    </citation>
    <scope>NUCLEOTIDE SEQUENCE [LARGE SCALE GENOMIC DNA]</scope>
    <source>
        <strain evidence="2">PCC 10605</strain>
    </source>
</reference>
<evidence type="ECO:0000313" key="2">
    <source>
        <dbReference type="Proteomes" id="UP000010480"/>
    </source>
</evidence>
<proteinExistence type="predicted"/>
<organism evidence="1 2">
    <name type="scientific">Cyanobacterium aponinum (strain PCC 10605)</name>
    <dbReference type="NCBI Taxonomy" id="755178"/>
    <lineage>
        <taxon>Bacteria</taxon>
        <taxon>Bacillati</taxon>
        <taxon>Cyanobacteriota</taxon>
        <taxon>Cyanophyceae</taxon>
        <taxon>Oscillatoriophycideae</taxon>
        <taxon>Chroococcales</taxon>
        <taxon>Geminocystaceae</taxon>
        <taxon>Cyanobacterium</taxon>
    </lineage>
</organism>
<protein>
    <recommendedName>
        <fullName evidence="3">Lipoprotein</fullName>
    </recommendedName>
</protein>
<evidence type="ECO:0008006" key="3">
    <source>
        <dbReference type="Google" id="ProtNLM"/>
    </source>
</evidence>
<dbReference type="HOGENOM" id="CLU_1871995_0_0_3"/>
<accession>K9Z6F2</accession>
<dbReference type="AlphaFoldDB" id="K9Z6F2"/>
<dbReference type="EMBL" id="CP003947">
    <property type="protein sequence ID" value="AFZ54694.1"/>
    <property type="molecule type" value="Genomic_DNA"/>
</dbReference>
<gene>
    <name evidence="1" type="ordered locus">Cyan10605_2619</name>
</gene>
<name>K9Z6F2_CYAAP</name>
<sequence length="136" mass="14677">MRRLNFYFSIILHSGLVACSGLVGGDPIVIEYCTEIGNSKSVCSCAAKKLKANAEEDVYSNYIQILNNTKNLSEEHNFEQEAENVDDLSGTIGILVKGTTLIFSAGEEAGLNWIETLGTLSTIEPILENAIVACGM</sequence>
<dbReference type="KEGG" id="can:Cyan10605_2619"/>
<evidence type="ECO:0000313" key="1">
    <source>
        <dbReference type="EMBL" id="AFZ54694.1"/>
    </source>
</evidence>
<keyword evidence="2" id="KW-1185">Reference proteome</keyword>
<dbReference type="Proteomes" id="UP000010480">
    <property type="component" value="Chromosome"/>
</dbReference>
<dbReference type="STRING" id="755178.Cyan10605_2619"/>